<organism evidence="1">
    <name type="scientific">bioreactor metagenome</name>
    <dbReference type="NCBI Taxonomy" id="1076179"/>
    <lineage>
        <taxon>unclassified sequences</taxon>
        <taxon>metagenomes</taxon>
        <taxon>ecological metagenomes</taxon>
    </lineage>
</organism>
<accession>A0A644TU47</accession>
<comment type="caution">
    <text evidence="1">The sequence shown here is derived from an EMBL/GenBank/DDBJ whole genome shotgun (WGS) entry which is preliminary data.</text>
</comment>
<protein>
    <recommendedName>
        <fullName evidence="2">Mannosyl-3-phosphoglycerate phosphatase</fullName>
    </recommendedName>
</protein>
<dbReference type="InterPro" id="IPR006379">
    <property type="entry name" value="HAD-SF_hydro_IIB"/>
</dbReference>
<dbReference type="InterPro" id="IPR036412">
    <property type="entry name" value="HAD-like_sf"/>
</dbReference>
<evidence type="ECO:0008006" key="2">
    <source>
        <dbReference type="Google" id="ProtNLM"/>
    </source>
</evidence>
<dbReference type="Pfam" id="PF08282">
    <property type="entry name" value="Hydrolase_3"/>
    <property type="match status" value="1"/>
</dbReference>
<dbReference type="SUPFAM" id="SSF56784">
    <property type="entry name" value="HAD-like"/>
    <property type="match status" value="1"/>
</dbReference>
<gene>
    <name evidence="1" type="ORF">SDC9_16220</name>
</gene>
<reference evidence="1" key="1">
    <citation type="submission" date="2019-08" db="EMBL/GenBank/DDBJ databases">
        <authorList>
            <person name="Kucharzyk K."/>
            <person name="Murdoch R.W."/>
            <person name="Higgins S."/>
            <person name="Loffler F."/>
        </authorList>
    </citation>
    <scope>NUCLEOTIDE SEQUENCE</scope>
</reference>
<dbReference type="InterPro" id="IPR023214">
    <property type="entry name" value="HAD_sf"/>
</dbReference>
<dbReference type="EMBL" id="VSSQ01000053">
    <property type="protein sequence ID" value="MPL70464.1"/>
    <property type="molecule type" value="Genomic_DNA"/>
</dbReference>
<dbReference type="AlphaFoldDB" id="A0A644TU47"/>
<name>A0A644TU47_9ZZZZ</name>
<proteinExistence type="predicted"/>
<dbReference type="Gene3D" id="3.40.50.1000">
    <property type="entry name" value="HAD superfamily/HAD-like"/>
    <property type="match status" value="2"/>
</dbReference>
<dbReference type="NCBIfam" id="TIGR01484">
    <property type="entry name" value="HAD-SF-IIB"/>
    <property type="match status" value="1"/>
</dbReference>
<evidence type="ECO:0000313" key="1">
    <source>
        <dbReference type="EMBL" id="MPL70464.1"/>
    </source>
</evidence>
<sequence>MRPLATMTHQEAKAIRYVLMDIDDTLTTEGKLPAESYAALWELKAADFVVAPITGRPAGWCDLIARQWPVDGVVGENGAFVYWEEPGTRRMKSITHPNATRNDAPPLILARERALREVSGCRVARDQFARLYDLAIDFAEEEPVLHLSDAMKIKRICEEEGLRAKVSSIHVNAWMGDYDKLDMARRYLTERFGYDDARDRGSVLFVGDSPNDEPMFAHFPMACGVANVMRYQSIMKRHPAFIASMEGGLGFAETAQTILEKRRA</sequence>